<dbReference type="EMBL" id="JAMFTH010000001">
    <property type="protein sequence ID" value="MCP8899017.1"/>
    <property type="molecule type" value="Genomic_DNA"/>
</dbReference>
<evidence type="ECO:0000313" key="2">
    <source>
        <dbReference type="Proteomes" id="UP001139319"/>
    </source>
</evidence>
<organism evidence="1 2">
    <name type="scientific">Gilvimarinus xylanilyticus</name>
    <dbReference type="NCBI Taxonomy" id="2944139"/>
    <lineage>
        <taxon>Bacteria</taxon>
        <taxon>Pseudomonadati</taxon>
        <taxon>Pseudomonadota</taxon>
        <taxon>Gammaproteobacteria</taxon>
        <taxon>Cellvibrionales</taxon>
        <taxon>Cellvibrionaceae</taxon>
        <taxon>Gilvimarinus</taxon>
    </lineage>
</organism>
<reference evidence="1" key="1">
    <citation type="submission" date="2022-05" db="EMBL/GenBank/DDBJ databases">
        <authorList>
            <person name="Sun H.-N."/>
        </authorList>
    </citation>
    <scope>NUCLEOTIDE SEQUENCE</scope>
    <source>
        <strain evidence="1">HB14</strain>
    </source>
</reference>
<sequence length="203" mass="23085">MIATSWLVEQRPLIYLKEPASVSGENPRKLAKVAKTTTVPYTVTARPGVGTLVGKDSYYDYYELDRNLDLDYTGQRGSKGGVAINRTDVLEPYRLYWYPDTTPGKIATAPVEELVYETGGENGTLLEFDGQGRTITYLGMSGGQLNFVYKEYFNRTIRSAFTQEFSFDYQPDKEYRYKTARFTVHSANSNDIDYTVHSYFGDE</sequence>
<evidence type="ECO:0000313" key="1">
    <source>
        <dbReference type="EMBL" id="MCP8899017.1"/>
    </source>
</evidence>
<dbReference type="RefSeq" id="WP_253967280.1">
    <property type="nucleotide sequence ID" value="NZ_JAMFTH010000001.1"/>
</dbReference>
<dbReference type="Proteomes" id="UP001139319">
    <property type="component" value="Unassembled WGS sequence"/>
</dbReference>
<keyword evidence="2" id="KW-1185">Reference proteome</keyword>
<comment type="caution">
    <text evidence="1">The sequence shown here is derived from an EMBL/GenBank/DDBJ whole genome shotgun (WGS) entry which is preliminary data.</text>
</comment>
<accession>A0A9X2I3Z0</accession>
<reference evidence="1" key="2">
    <citation type="submission" date="2023-01" db="EMBL/GenBank/DDBJ databases">
        <title>Gilvimarinus xylanilyticus HB14 isolated from Caulerpa lentillifera aquaculture base in Hainan, China.</title>
        <authorList>
            <person name="Zhang Y.-J."/>
        </authorList>
    </citation>
    <scope>NUCLEOTIDE SEQUENCE</scope>
    <source>
        <strain evidence="1">HB14</strain>
    </source>
</reference>
<name>A0A9X2I3Z0_9GAMM</name>
<proteinExistence type="predicted"/>
<protein>
    <submittedName>
        <fullName evidence="1">Uncharacterized protein</fullName>
    </submittedName>
</protein>
<gene>
    <name evidence="1" type="ORF">M6D89_06865</name>
</gene>
<dbReference type="AlphaFoldDB" id="A0A9X2I3Z0"/>